<evidence type="ECO:0000313" key="2">
    <source>
        <dbReference type="EMBL" id="KAL3405748.1"/>
    </source>
</evidence>
<gene>
    <name evidence="2" type="ORF">TKK_001198</name>
</gene>
<dbReference type="Proteomes" id="UP001627154">
    <property type="component" value="Unassembled WGS sequence"/>
</dbReference>
<dbReference type="AlphaFoldDB" id="A0ABD2XLT5"/>
<proteinExistence type="predicted"/>
<keyword evidence="3" id="KW-1185">Reference proteome</keyword>
<evidence type="ECO:0000313" key="3">
    <source>
        <dbReference type="Proteomes" id="UP001627154"/>
    </source>
</evidence>
<evidence type="ECO:0008006" key="4">
    <source>
        <dbReference type="Google" id="ProtNLM"/>
    </source>
</evidence>
<keyword evidence="1" id="KW-0732">Signal</keyword>
<evidence type="ECO:0000256" key="1">
    <source>
        <dbReference type="SAM" id="SignalP"/>
    </source>
</evidence>
<sequence>MQPCVSFSVLAFCGVHFSAAAAAGQPGYWISQEMKIVQTCILSLDLNIRVYDGVHVRDQTGRLRGAFFNRFVRTLLARAGALRRSRIFRLSEVYV</sequence>
<feature type="chain" id="PRO_5044768251" description="Secreted protein" evidence="1">
    <location>
        <begin position="24"/>
        <end position="95"/>
    </location>
</feature>
<feature type="signal peptide" evidence="1">
    <location>
        <begin position="1"/>
        <end position="23"/>
    </location>
</feature>
<name>A0ABD2XLT5_9HYME</name>
<reference evidence="2 3" key="1">
    <citation type="journal article" date="2024" name="bioRxiv">
        <title>A reference genome for Trichogramma kaykai: A tiny desert-dwelling parasitoid wasp with competing sex-ratio distorters.</title>
        <authorList>
            <person name="Culotta J."/>
            <person name="Lindsey A.R."/>
        </authorList>
    </citation>
    <scope>NUCLEOTIDE SEQUENCE [LARGE SCALE GENOMIC DNA]</scope>
    <source>
        <strain evidence="2 3">KSX58</strain>
    </source>
</reference>
<comment type="caution">
    <text evidence="2">The sequence shown here is derived from an EMBL/GenBank/DDBJ whole genome shotgun (WGS) entry which is preliminary data.</text>
</comment>
<dbReference type="EMBL" id="JBJJXI010000019">
    <property type="protein sequence ID" value="KAL3405748.1"/>
    <property type="molecule type" value="Genomic_DNA"/>
</dbReference>
<organism evidence="2 3">
    <name type="scientific">Trichogramma kaykai</name>
    <dbReference type="NCBI Taxonomy" id="54128"/>
    <lineage>
        <taxon>Eukaryota</taxon>
        <taxon>Metazoa</taxon>
        <taxon>Ecdysozoa</taxon>
        <taxon>Arthropoda</taxon>
        <taxon>Hexapoda</taxon>
        <taxon>Insecta</taxon>
        <taxon>Pterygota</taxon>
        <taxon>Neoptera</taxon>
        <taxon>Endopterygota</taxon>
        <taxon>Hymenoptera</taxon>
        <taxon>Apocrita</taxon>
        <taxon>Proctotrupomorpha</taxon>
        <taxon>Chalcidoidea</taxon>
        <taxon>Trichogrammatidae</taxon>
        <taxon>Trichogramma</taxon>
    </lineage>
</organism>
<accession>A0ABD2XLT5</accession>
<protein>
    <recommendedName>
        <fullName evidence="4">Secreted protein</fullName>
    </recommendedName>
</protein>